<dbReference type="Pfam" id="PF07992">
    <property type="entry name" value="Pyr_redox_2"/>
    <property type="match status" value="1"/>
</dbReference>
<feature type="domain" description="Cyclic nucleotide-binding" evidence="5">
    <location>
        <begin position="17"/>
        <end position="137"/>
    </location>
</feature>
<dbReference type="InterPro" id="IPR050097">
    <property type="entry name" value="Ferredoxin-NADP_redctase_2"/>
</dbReference>
<dbReference type="RefSeq" id="WP_184991941.1">
    <property type="nucleotide sequence ID" value="NZ_BOMK01000001.1"/>
</dbReference>
<dbReference type="SUPFAM" id="SSF51206">
    <property type="entry name" value="cAMP-binding domain-like"/>
    <property type="match status" value="1"/>
</dbReference>
<name>A0A7W7HVD8_9ACTN</name>
<dbReference type="Gene3D" id="3.40.30.10">
    <property type="entry name" value="Glutaredoxin"/>
    <property type="match status" value="1"/>
</dbReference>
<dbReference type="EC" id="1.8.1.9" evidence="6"/>
<dbReference type="Pfam" id="PF00027">
    <property type="entry name" value="cNMP_binding"/>
    <property type="match status" value="1"/>
</dbReference>
<dbReference type="SUPFAM" id="SSF51905">
    <property type="entry name" value="FAD/NAD(P)-binding domain"/>
    <property type="match status" value="1"/>
</dbReference>
<evidence type="ECO:0000313" key="6">
    <source>
        <dbReference type="EMBL" id="MBB4761506.1"/>
    </source>
</evidence>
<evidence type="ECO:0000256" key="4">
    <source>
        <dbReference type="SAM" id="MobiDB-lite"/>
    </source>
</evidence>
<keyword evidence="1" id="KW-0285">Flavoprotein</keyword>
<dbReference type="GO" id="GO:0004791">
    <property type="term" value="F:thioredoxin-disulfide reductase (NADPH) activity"/>
    <property type="evidence" value="ECO:0007669"/>
    <property type="project" value="UniProtKB-EC"/>
</dbReference>
<protein>
    <submittedName>
        <fullName evidence="6">Thioredoxin reductase (NADPH)</fullName>
        <ecNumber evidence="6">1.8.1.9</ecNumber>
    </submittedName>
</protein>
<evidence type="ECO:0000256" key="1">
    <source>
        <dbReference type="ARBA" id="ARBA00022630"/>
    </source>
</evidence>
<evidence type="ECO:0000313" key="7">
    <source>
        <dbReference type="Proteomes" id="UP000578112"/>
    </source>
</evidence>
<proteinExistence type="predicted"/>
<evidence type="ECO:0000259" key="5">
    <source>
        <dbReference type="PROSITE" id="PS50042"/>
    </source>
</evidence>
<evidence type="ECO:0000256" key="3">
    <source>
        <dbReference type="ARBA" id="ARBA00048132"/>
    </source>
</evidence>
<feature type="region of interest" description="Disordered" evidence="4">
    <location>
        <begin position="1"/>
        <end position="21"/>
    </location>
</feature>
<dbReference type="SMART" id="SM00100">
    <property type="entry name" value="cNMP"/>
    <property type="match status" value="1"/>
</dbReference>
<comment type="catalytic activity">
    <reaction evidence="3">
        <text>[thioredoxin]-dithiol + NADP(+) = [thioredoxin]-disulfide + NADPH + H(+)</text>
        <dbReference type="Rhea" id="RHEA:20345"/>
        <dbReference type="Rhea" id="RHEA-COMP:10698"/>
        <dbReference type="Rhea" id="RHEA-COMP:10700"/>
        <dbReference type="ChEBI" id="CHEBI:15378"/>
        <dbReference type="ChEBI" id="CHEBI:29950"/>
        <dbReference type="ChEBI" id="CHEBI:50058"/>
        <dbReference type="ChEBI" id="CHEBI:57783"/>
        <dbReference type="ChEBI" id="CHEBI:58349"/>
        <dbReference type="EC" id="1.8.1.9"/>
    </reaction>
</comment>
<dbReference type="InterPro" id="IPR018490">
    <property type="entry name" value="cNMP-bd_dom_sf"/>
</dbReference>
<dbReference type="InterPro" id="IPR000595">
    <property type="entry name" value="cNMP-bd_dom"/>
</dbReference>
<comment type="caution">
    <text evidence="6">The sequence shown here is derived from an EMBL/GenBank/DDBJ whole genome shotgun (WGS) entry which is preliminary data.</text>
</comment>
<dbReference type="Proteomes" id="UP000578112">
    <property type="component" value="Unassembled WGS sequence"/>
</dbReference>
<dbReference type="InterPro" id="IPR036188">
    <property type="entry name" value="FAD/NAD-bd_sf"/>
</dbReference>
<sequence>MNPNEERLSETPDVAGAYPRLSDEQIEMLSRRAEKRPVQRGDVLVAEGQRDRDFLVVLSGKVAVIEGYGTPKDRMVRVHGPRRFLDELGLLTGQPSFVSMVAQEPGEVLAVPLRELHEVVREEPDLGDLILRSFLARRELLIGSITGIKIVGSRFSPDTRRLCELAARNRVPHTWIDLEEDPGAEKLLRRLSISANDTPVVIWRDRVLRNPSNAELAQVAGLRRSCQDEARCDVVVVGAGPAGLAAAVYSASEGLSTIVLDAVATGGQAGTSSRIENYLGFPAGISGADLADRAVVQAKKFGADLNVPAEAVRLEWDESDQIVHLDDGAQLRSRTVVIATGARYRKLDVPRLAEFEGTSVYYAATFMEAVFCERQPVSIVGGGNSAGQATVFLSQHAAQVRLIIRHDDLNRDMSRYLVDQIERRPNVEVLRHTEVTELIGDDGRLQALGVRDTGTGERYEVPTTLLFPFIGAQPCTGWLASSVALDERGYVLTGAQVRTDAPQPVMLETSRPGVLAVGDVRSGSIKRVASAVGEGSMAVRLIHDHLARFGDAASLAGTPGTE</sequence>
<keyword evidence="2 6" id="KW-0560">Oxidoreductase</keyword>
<dbReference type="CDD" id="cd00038">
    <property type="entry name" value="CAP_ED"/>
    <property type="match status" value="1"/>
</dbReference>
<gene>
    <name evidence="6" type="ORF">BJ971_002062</name>
</gene>
<evidence type="ECO:0000256" key="2">
    <source>
        <dbReference type="ARBA" id="ARBA00023002"/>
    </source>
</evidence>
<dbReference type="Gene3D" id="3.50.50.60">
    <property type="entry name" value="FAD/NAD(P)-binding domain"/>
    <property type="match status" value="2"/>
</dbReference>
<dbReference type="PROSITE" id="PS50042">
    <property type="entry name" value="CNMP_BINDING_3"/>
    <property type="match status" value="1"/>
</dbReference>
<dbReference type="EMBL" id="JACHNH010000001">
    <property type="protein sequence ID" value="MBB4761506.1"/>
    <property type="molecule type" value="Genomic_DNA"/>
</dbReference>
<dbReference type="PRINTS" id="PR00469">
    <property type="entry name" value="PNDRDTASEII"/>
</dbReference>
<organism evidence="6 7">
    <name type="scientific">Actinoplanes digitatis</name>
    <dbReference type="NCBI Taxonomy" id="1868"/>
    <lineage>
        <taxon>Bacteria</taxon>
        <taxon>Bacillati</taxon>
        <taxon>Actinomycetota</taxon>
        <taxon>Actinomycetes</taxon>
        <taxon>Micromonosporales</taxon>
        <taxon>Micromonosporaceae</taxon>
        <taxon>Actinoplanes</taxon>
    </lineage>
</organism>
<feature type="compositionally biased region" description="Basic and acidic residues" evidence="4">
    <location>
        <begin position="1"/>
        <end position="10"/>
    </location>
</feature>
<dbReference type="PANTHER" id="PTHR48105">
    <property type="entry name" value="THIOREDOXIN REDUCTASE 1-RELATED-RELATED"/>
    <property type="match status" value="1"/>
</dbReference>
<accession>A0A7W7HVD8</accession>
<dbReference type="Gene3D" id="2.60.120.10">
    <property type="entry name" value="Jelly Rolls"/>
    <property type="match status" value="1"/>
</dbReference>
<keyword evidence="7" id="KW-1185">Reference proteome</keyword>
<dbReference type="PRINTS" id="PR00368">
    <property type="entry name" value="FADPNR"/>
</dbReference>
<dbReference type="AlphaFoldDB" id="A0A7W7HVD8"/>
<dbReference type="InterPro" id="IPR023753">
    <property type="entry name" value="FAD/NAD-binding_dom"/>
</dbReference>
<dbReference type="InterPro" id="IPR014710">
    <property type="entry name" value="RmlC-like_jellyroll"/>
</dbReference>
<reference evidence="6 7" key="1">
    <citation type="submission" date="2020-08" db="EMBL/GenBank/DDBJ databases">
        <title>Sequencing the genomes of 1000 actinobacteria strains.</title>
        <authorList>
            <person name="Klenk H.-P."/>
        </authorList>
    </citation>
    <scope>NUCLEOTIDE SEQUENCE [LARGE SCALE GENOMIC DNA]</scope>
    <source>
        <strain evidence="6 7">DSM 43149</strain>
    </source>
</reference>